<feature type="compositionally biased region" description="Basic and acidic residues" evidence="1">
    <location>
        <begin position="1"/>
        <end position="23"/>
    </location>
</feature>
<protein>
    <submittedName>
        <fullName evidence="2">Uncharacterized protein</fullName>
    </submittedName>
</protein>
<name>A0A368N7W5_9EURY</name>
<dbReference type="Proteomes" id="UP000252189">
    <property type="component" value="Unassembled WGS sequence"/>
</dbReference>
<evidence type="ECO:0000313" key="3">
    <source>
        <dbReference type="Proteomes" id="UP000252189"/>
    </source>
</evidence>
<dbReference type="AlphaFoldDB" id="A0A368N7W5"/>
<dbReference type="RefSeq" id="WP_114447837.1">
    <property type="nucleotide sequence ID" value="NZ_QPHM01000001.1"/>
</dbReference>
<evidence type="ECO:0000256" key="1">
    <source>
        <dbReference type="SAM" id="MobiDB-lite"/>
    </source>
</evidence>
<gene>
    <name evidence="2" type="ORF">DU504_02585</name>
</gene>
<dbReference type="OrthoDB" id="346354at2157"/>
<accession>A0A368N7W5</accession>
<evidence type="ECO:0000313" key="2">
    <source>
        <dbReference type="EMBL" id="RCU46286.1"/>
    </source>
</evidence>
<sequence length="96" mass="10698">MTSNEPKADLVRQARRLHDETPHGFRTSTTLSIDTRDRLGEIRDELNGRLDERMLDTDDVVRLALRGAAAYHGTTDDDPADIGALTAVIHETAEKE</sequence>
<comment type="caution">
    <text evidence="2">The sequence shown here is derived from an EMBL/GenBank/DDBJ whole genome shotgun (WGS) entry which is preliminary data.</text>
</comment>
<keyword evidence="3" id="KW-1185">Reference proteome</keyword>
<feature type="region of interest" description="Disordered" evidence="1">
    <location>
        <begin position="1"/>
        <end position="31"/>
    </location>
</feature>
<organism evidence="2 3">
    <name type="scientific">Haloplanus salinus</name>
    <dbReference type="NCBI Taxonomy" id="1126245"/>
    <lineage>
        <taxon>Archaea</taxon>
        <taxon>Methanobacteriati</taxon>
        <taxon>Methanobacteriota</taxon>
        <taxon>Stenosarchaea group</taxon>
        <taxon>Halobacteria</taxon>
        <taxon>Halobacteriales</taxon>
        <taxon>Haloferacaceae</taxon>
        <taxon>Haloplanus</taxon>
    </lineage>
</organism>
<reference evidence="2 3" key="1">
    <citation type="submission" date="2018-07" db="EMBL/GenBank/DDBJ databases">
        <title>Genome sequences of Haloplanus salinus JCM 18368T.</title>
        <authorList>
            <person name="Kim Y.B."/>
            <person name="Roh S.W."/>
        </authorList>
    </citation>
    <scope>NUCLEOTIDE SEQUENCE [LARGE SCALE GENOMIC DNA]</scope>
    <source>
        <strain evidence="2 3">JCM 18368</strain>
    </source>
</reference>
<proteinExistence type="predicted"/>
<dbReference type="EMBL" id="QPHM01000001">
    <property type="protein sequence ID" value="RCU46286.1"/>
    <property type="molecule type" value="Genomic_DNA"/>
</dbReference>